<evidence type="ECO:0000313" key="2">
    <source>
        <dbReference type="EMBL" id="HJG78985.1"/>
    </source>
</evidence>
<protein>
    <submittedName>
        <fullName evidence="2">Histidine phosphatase family protein</fullName>
    </submittedName>
</protein>
<gene>
    <name evidence="2" type="ORF">K8V08_01070</name>
</gene>
<dbReference type="PROSITE" id="PS00175">
    <property type="entry name" value="PG_MUTASE"/>
    <property type="match status" value="1"/>
</dbReference>
<dbReference type="SMART" id="SM00855">
    <property type="entry name" value="PGAM"/>
    <property type="match status" value="1"/>
</dbReference>
<dbReference type="Pfam" id="PF00300">
    <property type="entry name" value="His_Phos_1"/>
    <property type="match status" value="1"/>
</dbReference>
<evidence type="ECO:0000256" key="1">
    <source>
        <dbReference type="PIRSR" id="PIRSR613078-2"/>
    </source>
</evidence>
<evidence type="ECO:0000313" key="3">
    <source>
        <dbReference type="Proteomes" id="UP000784435"/>
    </source>
</evidence>
<dbReference type="PANTHER" id="PTHR48100">
    <property type="entry name" value="BROAD-SPECIFICITY PHOSPHATASE YOR283W-RELATED"/>
    <property type="match status" value="1"/>
</dbReference>
<dbReference type="InterPro" id="IPR029033">
    <property type="entry name" value="His_PPase_superfam"/>
</dbReference>
<dbReference type="AlphaFoldDB" id="A0A921SM85"/>
<dbReference type="GO" id="GO:0005737">
    <property type="term" value="C:cytoplasm"/>
    <property type="evidence" value="ECO:0007669"/>
    <property type="project" value="TreeGrafter"/>
</dbReference>
<reference evidence="2" key="1">
    <citation type="journal article" date="2021" name="PeerJ">
        <title>Extensive microbial diversity within the chicken gut microbiome revealed by metagenomics and culture.</title>
        <authorList>
            <person name="Gilroy R."/>
            <person name="Ravi A."/>
            <person name="Getino M."/>
            <person name="Pursley I."/>
            <person name="Horton D.L."/>
            <person name="Alikhan N.F."/>
            <person name="Baker D."/>
            <person name="Gharbi K."/>
            <person name="Hall N."/>
            <person name="Watson M."/>
            <person name="Adriaenssens E.M."/>
            <person name="Foster-Nyarko E."/>
            <person name="Jarju S."/>
            <person name="Secka A."/>
            <person name="Antonio M."/>
            <person name="Oren A."/>
            <person name="Chaudhuri R.R."/>
            <person name="La Ragione R."/>
            <person name="Hildebrand F."/>
            <person name="Pallen M.J."/>
        </authorList>
    </citation>
    <scope>NUCLEOTIDE SEQUENCE</scope>
    <source>
        <strain evidence="2">ChiGjej5B5-7349</strain>
    </source>
</reference>
<dbReference type="SUPFAM" id="SSF53254">
    <property type="entry name" value="Phosphoglycerate mutase-like"/>
    <property type="match status" value="1"/>
</dbReference>
<comment type="caution">
    <text evidence="2">The sequence shown here is derived from an EMBL/GenBank/DDBJ whole genome shotgun (WGS) entry which is preliminary data.</text>
</comment>
<dbReference type="PIRSF" id="PIRSF000709">
    <property type="entry name" value="6PFK_2-Ptase"/>
    <property type="match status" value="1"/>
</dbReference>
<dbReference type="Gene3D" id="3.40.50.1240">
    <property type="entry name" value="Phosphoglycerate mutase-like"/>
    <property type="match status" value="1"/>
</dbReference>
<feature type="binding site" evidence="1">
    <location>
        <position position="61"/>
    </location>
    <ligand>
        <name>substrate</name>
    </ligand>
</feature>
<dbReference type="InterPro" id="IPR013078">
    <property type="entry name" value="His_Pase_superF_clade-1"/>
</dbReference>
<name>A0A921SM85_9MICO</name>
<dbReference type="Proteomes" id="UP000784435">
    <property type="component" value="Unassembled WGS sequence"/>
</dbReference>
<proteinExistence type="predicted"/>
<accession>A0A921SM85</accession>
<feature type="binding site" evidence="1">
    <location>
        <begin position="7"/>
        <end position="14"/>
    </location>
    <ligand>
        <name>substrate</name>
    </ligand>
</feature>
<reference evidence="2" key="2">
    <citation type="submission" date="2021-09" db="EMBL/GenBank/DDBJ databases">
        <authorList>
            <person name="Gilroy R."/>
        </authorList>
    </citation>
    <scope>NUCLEOTIDE SEQUENCE</scope>
    <source>
        <strain evidence="2">ChiGjej5B5-7349</strain>
    </source>
</reference>
<dbReference type="EMBL" id="DYUK01000021">
    <property type="protein sequence ID" value="HJG78985.1"/>
    <property type="molecule type" value="Genomic_DNA"/>
</dbReference>
<dbReference type="PANTHER" id="PTHR48100:SF2">
    <property type="entry name" value="CONSERVED PROTEIN"/>
    <property type="match status" value="1"/>
</dbReference>
<dbReference type="InterPro" id="IPR050275">
    <property type="entry name" value="PGM_Phosphatase"/>
</dbReference>
<dbReference type="GO" id="GO:0016791">
    <property type="term" value="F:phosphatase activity"/>
    <property type="evidence" value="ECO:0007669"/>
    <property type="project" value="TreeGrafter"/>
</dbReference>
<sequence>MEIILVRHGESTANAAGVLAGRDHAVDLTDRGVAQVREARALVPELDGDAPLTVLTSPIHRCVRTTHELLEVTGPEPATAGAAPHYAILDDLAEVEYGDWTGRPIKELLREPLWQTVRTTPSRARFPAGESLAEVAARSAHALESACRTAREAGSKALVLVSHGDVIKLMLAHALGLEVDRFQRIAVAPASVSRIAVGKPESHPPMTVTMLGATARGRRAQTRAPGGGR</sequence>
<organism evidence="2 3">
    <name type="scientific">Brevibacterium senegalense</name>
    <dbReference type="NCBI Taxonomy" id="1033736"/>
    <lineage>
        <taxon>Bacteria</taxon>
        <taxon>Bacillati</taxon>
        <taxon>Actinomycetota</taxon>
        <taxon>Actinomycetes</taxon>
        <taxon>Micrococcales</taxon>
        <taxon>Brevibacteriaceae</taxon>
        <taxon>Brevibacterium</taxon>
    </lineage>
</organism>
<dbReference type="InterPro" id="IPR001345">
    <property type="entry name" value="PG/BPGM_mutase_AS"/>
</dbReference>
<dbReference type="CDD" id="cd07067">
    <property type="entry name" value="HP_PGM_like"/>
    <property type="match status" value="1"/>
</dbReference>